<reference evidence="10 11" key="1">
    <citation type="submission" date="2016-12" db="EMBL/GenBank/DDBJ databases">
        <title>Isolation and genomic insights into novel planktonic Zetaproteobacteria from stratified waters of the Chesapeake Bay.</title>
        <authorList>
            <person name="McAllister S.M."/>
            <person name="Kato S."/>
            <person name="Chan C.S."/>
            <person name="Chiu B.K."/>
            <person name="Field E.K."/>
        </authorList>
    </citation>
    <scope>NUCLEOTIDE SEQUENCE [LARGE SCALE GENOMIC DNA]</scope>
    <source>
        <strain evidence="10 11">CP-5</strain>
    </source>
</reference>
<dbReference type="GO" id="GO:0042597">
    <property type="term" value="C:periplasmic space"/>
    <property type="evidence" value="ECO:0007669"/>
    <property type="project" value="UniProtKB-SubCell"/>
</dbReference>
<dbReference type="PANTHER" id="PTHR35272">
    <property type="entry name" value="THIOL:DISULFIDE INTERCHANGE PROTEIN DSBC-RELATED"/>
    <property type="match status" value="1"/>
</dbReference>
<dbReference type="GO" id="GO:0016853">
    <property type="term" value="F:isomerase activity"/>
    <property type="evidence" value="ECO:0007669"/>
    <property type="project" value="UniProtKB-KW"/>
</dbReference>
<dbReference type="OrthoDB" id="12976at2"/>
<keyword evidence="6 7" id="KW-0676">Redox-active center</keyword>
<comment type="similarity">
    <text evidence="2 7">Belongs to the thioredoxin family. DsbC subfamily.</text>
</comment>
<evidence type="ECO:0000259" key="8">
    <source>
        <dbReference type="Pfam" id="PF10411"/>
    </source>
</evidence>
<feature type="signal peptide" evidence="7">
    <location>
        <begin position="1"/>
        <end position="18"/>
    </location>
</feature>
<dbReference type="PANTHER" id="PTHR35272:SF3">
    <property type="entry name" value="THIOL:DISULFIDE INTERCHANGE PROTEIN DSBC"/>
    <property type="match status" value="1"/>
</dbReference>
<proteinExistence type="inferred from homology"/>
<gene>
    <name evidence="10" type="ORF">Ga0123461_2082</name>
</gene>
<evidence type="ECO:0000256" key="6">
    <source>
        <dbReference type="ARBA" id="ARBA00023284"/>
    </source>
</evidence>
<dbReference type="EMBL" id="CP018799">
    <property type="protein sequence ID" value="ATX80488.1"/>
    <property type="molecule type" value="Genomic_DNA"/>
</dbReference>
<evidence type="ECO:0000256" key="3">
    <source>
        <dbReference type="ARBA" id="ARBA00022729"/>
    </source>
</evidence>
<accession>A0A2K8KZP7</accession>
<dbReference type="InterPro" id="IPR033954">
    <property type="entry name" value="DiS-bond_Isoase_DsbC/G"/>
</dbReference>
<comment type="subcellular location">
    <subcellularLocation>
        <location evidence="1 7">Periplasm</location>
    </subcellularLocation>
</comment>
<dbReference type="InterPro" id="IPR018950">
    <property type="entry name" value="DiS-bond_isomerase_DsbC/G_N"/>
</dbReference>
<evidence type="ECO:0000256" key="5">
    <source>
        <dbReference type="ARBA" id="ARBA00023157"/>
    </source>
</evidence>
<keyword evidence="3 7" id="KW-0732">Signal</keyword>
<dbReference type="RefSeq" id="WP_100278249.1">
    <property type="nucleotide sequence ID" value="NZ_CP018799.1"/>
</dbReference>
<evidence type="ECO:0000256" key="4">
    <source>
        <dbReference type="ARBA" id="ARBA00022764"/>
    </source>
</evidence>
<keyword evidence="4 7" id="KW-0574">Periplasm</keyword>
<comment type="function">
    <text evidence="7">Required for disulfide bond formation in some periplasmic proteins. Acts by transferring its disulfide bond to other proteins and is reduced in the process.</text>
</comment>
<dbReference type="Gene3D" id="3.10.450.70">
    <property type="entry name" value="Disulphide bond isomerase, DsbC/G, N-terminal"/>
    <property type="match status" value="1"/>
</dbReference>
<dbReference type="InterPro" id="IPR009094">
    <property type="entry name" value="DiS-bond_isomerase_DsbC/G_N_sf"/>
</dbReference>
<dbReference type="InterPro" id="IPR012336">
    <property type="entry name" value="Thioredoxin-like_fold"/>
</dbReference>
<feature type="chain" id="PRO_5014488794" description="Thiol:disulfide interchange protein" evidence="7">
    <location>
        <begin position="19"/>
        <end position="238"/>
    </location>
</feature>
<evidence type="ECO:0000313" key="10">
    <source>
        <dbReference type="EMBL" id="ATX80488.1"/>
    </source>
</evidence>
<dbReference type="Gene3D" id="3.40.30.10">
    <property type="entry name" value="Glutaredoxin"/>
    <property type="match status" value="1"/>
</dbReference>
<feature type="domain" description="Thioredoxin-like fold" evidence="9">
    <location>
        <begin position="115"/>
        <end position="234"/>
    </location>
</feature>
<dbReference type="Proteomes" id="UP000231701">
    <property type="component" value="Chromosome"/>
</dbReference>
<organism evidence="10 11">
    <name type="scientific">Mariprofundus aestuarium</name>
    <dbReference type="NCBI Taxonomy" id="1921086"/>
    <lineage>
        <taxon>Bacteria</taxon>
        <taxon>Pseudomonadati</taxon>
        <taxon>Pseudomonadota</taxon>
        <taxon>Candidatius Mariprofundia</taxon>
        <taxon>Mariprofundales</taxon>
        <taxon>Mariprofundaceae</taxon>
        <taxon>Mariprofundus</taxon>
    </lineage>
</organism>
<keyword evidence="11" id="KW-1185">Reference proteome</keyword>
<evidence type="ECO:0000256" key="7">
    <source>
        <dbReference type="RuleBase" id="RU364038"/>
    </source>
</evidence>
<dbReference type="SUPFAM" id="SSF54423">
    <property type="entry name" value="DsbC/DsbG N-terminal domain-like"/>
    <property type="match status" value="1"/>
</dbReference>
<feature type="domain" description="Disulphide bond isomerase DsbC/G N-terminal" evidence="8">
    <location>
        <begin position="30"/>
        <end position="88"/>
    </location>
</feature>
<evidence type="ECO:0000256" key="2">
    <source>
        <dbReference type="ARBA" id="ARBA00009813"/>
    </source>
</evidence>
<keyword evidence="5" id="KW-1015">Disulfide bond</keyword>
<dbReference type="SUPFAM" id="SSF52833">
    <property type="entry name" value="Thioredoxin-like"/>
    <property type="match status" value="1"/>
</dbReference>
<evidence type="ECO:0000256" key="1">
    <source>
        <dbReference type="ARBA" id="ARBA00004418"/>
    </source>
</evidence>
<keyword evidence="10" id="KW-0413">Isomerase</keyword>
<dbReference type="KEGG" id="maes:Ga0123461_2082"/>
<dbReference type="AlphaFoldDB" id="A0A2K8KZP7"/>
<name>A0A2K8KZP7_MARES</name>
<evidence type="ECO:0000313" key="11">
    <source>
        <dbReference type="Proteomes" id="UP000231701"/>
    </source>
</evidence>
<dbReference type="CDD" id="cd03020">
    <property type="entry name" value="DsbA_DsbC_DsbG"/>
    <property type="match status" value="1"/>
</dbReference>
<dbReference type="InterPro" id="IPR036249">
    <property type="entry name" value="Thioredoxin-like_sf"/>
</dbReference>
<protein>
    <recommendedName>
        <fullName evidence="7">Thiol:disulfide interchange protein</fullName>
    </recommendedName>
</protein>
<dbReference type="Pfam" id="PF13098">
    <property type="entry name" value="Thioredoxin_2"/>
    <property type="match status" value="1"/>
</dbReference>
<evidence type="ECO:0000259" key="9">
    <source>
        <dbReference type="Pfam" id="PF13098"/>
    </source>
</evidence>
<dbReference type="Pfam" id="PF10411">
    <property type="entry name" value="DsbC_N"/>
    <property type="match status" value="1"/>
</dbReference>
<dbReference type="InterPro" id="IPR051470">
    <property type="entry name" value="Thiol:disulfide_interchange"/>
</dbReference>
<sequence length="238" mass="26437">MRLFLLLLSFMISTVALAAGGKADVHAISKKATELQLPFGEIDEVRETPIPGLFEVRSGRNLYYSDAKGDYFLFGADIVDTNAKKSLTRESKEELNRIDWRSLPLDKAIISGDKHAKLELAVFTDPDCPYCRKLENILKELKGVKVYTFLYPLEKLHPNARAKSAAIWCSKDQHKMLQKVMLERFVPEKATCETPLDAIGALAQKLNINGTPTMIAGDGRIAAGGKSAADLKVWLENK</sequence>